<dbReference type="GO" id="GO:0034551">
    <property type="term" value="P:mitochondrial respiratory chain complex III assembly"/>
    <property type="evidence" value="ECO:0007669"/>
    <property type="project" value="InterPro"/>
</dbReference>
<dbReference type="GO" id="GO:0005759">
    <property type="term" value="C:mitochondrial matrix"/>
    <property type="evidence" value="ECO:0007669"/>
    <property type="project" value="UniProtKB-SubCell"/>
</dbReference>
<accession>A0A6J3MIF6</accession>
<evidence type="ECO:0000256" key="2">
    <source>
        <dbReference type="ARBA" id="ARBA00009949"/>
    </source>
</evidence>
<gene>
    <name evidence="10" type="ORF">K489DRAFT_407402</name>
</gene>
<evidence type="ECO:0000256" key="3">
    <source>
        <dbReference type="ARBA" id="ARBA00011589"/>
    </source>
</evidence>
<keyword evidence="7" id="KW-0143">Chaperone</keyword>
<comment type="function">
    <text evidence="8">Assembly factor required for Rieske Fe-S protein RIP1 incorporation into the cytochrome b-c1 (CIII) complex. Functions as a chaperone, binding to this subunit within the mitochondrial matrix and stabilizing it prior to its translocation and insertion into the late CIII dimeric intermediate within the mitochondrial inner membrane. Modulates the mitochondrial matrix zinc pool.</text>
</comment>
<dbReference type="AlphaFoldDB" id="A0A6J3MIF6"/>
<sequence>MAAAITTGEAHRFIVRATYRHLFRAMGVAFKGDFDTSRSARDFARQSFRESLPRDVAPGTHEMAQRIEHAQGVTKILRENIVQGKQAEKQPDTYKLRFTENTQRFDNEETRKLKGTTKSFKEIKDAQF</sequence>
<evidence type="ECO:0000256" key="8">
    <source>
        <dbReference type="ARBA" id="ARBA00025268"/>
    </source>
</evidence>
<dbReference type="RefSeq" id="XP_033463728.1">
    <property type="nucleotide sequence ID" value="XM_033607361.1"/>
</dbReference>
<comment type="similarity">
    <text evidence="2">Belongs to the complex I LYR family. MZM1 subfamily.</text>
</comment>
<evidence type="ECO:0000256" key="7">
    <source>
        <dbReference type="ARBA" id="ARBA00023186"/>
    </source>
</evidence>
<evidence type="ECO:0000256" key="1">
    <source>
        <dbReference type="ARBA" id="ARBA00004305"/>
    </source>
</evidence>
<dbReference type="GO" id="GO:0044183">
    <property type="term" value="F:protein folding chaperone"/>
    <property type="evidence" value="ECO:0007669"/>
    <property type="project" value="TreeGrafter"/>
</dbReference>
<organism evidence="10">
    <name type="scientific">Dissoconium aciculare CBS 342.82</name>
    <dbReference type="NCBI Taxonomy" id="1314786"/>
    <lineage>
        <taxon>Eukaryota</taxon>
        <taxon>Fungi</taxon>
        <taxon>Dikarya</taxon>
        <taxon>Ascomycota</taxon>
        <taxon>Pezizomycotina</taxon>
        <taxon>Dothideomycetes</taxon>
        <taxon>Dothideomycetidae</taxon>
        <taxon>Mycosphaerellales</taxon>
        <taxon>Dissoconiaceae</taxon>
        <taxon>Dissoconium</taxon>
    </lineage>
</organism>
<evidence type="ECO:0000256" key="5">
    <source>
        <dbReference type="ARBA" id="ARBA00022946"/>
    </source>
</evidence>
<protein>
    <recommendedName>
        <fullName evidence="4">Mitochondrial zinc maintenance protein 1, mitochondrial</fullName>
    </recommendedName>
</protein>
<comment type="subunit">
    <text evidence="3">Interacts with RIP1.</text>
</comment>
<dbReference type="CDD" id="cd20267">
    <property type="entry name" value="Complex1_LYR_LYRM7"/>
    <property type="match status" value="1"/>
</dbReference>
<evidence type="ECO:0000256" key="6">
    <source>
        <dbReference type="ARBA" id="ARBA00023128"/>
    </source>
</evidence>
<dbReference type="PANTHER" id="PTHR46749:SF1">
    <property type="entry name" value="COMPLEX III ASSEMBLY FACTOR LYRM7"/>
    <property type="match status" value="1"/>
</dbReference>
<proteinExistence type="inferred from homology"/>
<keyword evidence="6" id="KW-0496">Mitochondrion</keyword>
<reference evidence="10" key="3">
    <citation type="submission" date="2025-08" db="UniProtKB">
        <authorList>
            <consortium name="RefSeq"/>
        </authorList>
    </citation>
    <scope>IDENTIFICATION</scope>
    <source>
        <strain evidence="10">CBS 342.82</strain>
    </source>
</reference>
<dbReference type="InterPro" id="IPR045298">
    <property type="entry name" value="Complex1_LYR_LYRM7"/>
</dbReference>
<dbReference type="Proteomes" id="UP000504637">
    <property type="component" value="Unplaced"/>
</dbReference>
<reference evidence="10" key="2">
    <citation type="submission" date="2020-04" db="EMBL/GenBank/DDBJ databases">
        <authorList>
            <consortium name="NCBI Genome Project"/>
        </authorList>
    </citation>
    <scope>NUCLEOTIDE SEQUENCE</scope>
    <source>
        <strain evidence="10">CBS 342.82</strain>
    </source>
</reference>
<evidence type="ECO:0000313" key="10">
    <source>
        <dbReference type="RefSeq" id="XP_033463728.1"/>
    </source>
</evidence>
<dbReference type="InterPro" id="IPR050435">
    <property type="entry name" value="MZM1/LYRM7"/>
</dbReference>
<keyword evidence="9" id="KW-1185">Reference proteome</keyword>
<evidence type="ECO:0000256" key="4">
    <source>
        <dbReference type="ARBA" id="ARBA00015108"/>
    </source>
</evidence>
<keyword evidence="5" id="KW-0809">Transit peptide</keyword>
<dbReference type="GeneID" id="54365161"/>
<dbReference type="OrthoDB" id="529194at2759"/>
<comment type="subcellular location">
    <subcellularLocation>
        <location evidence="1">Mitochondrion matrix</location>
    </subcellularLocation>
</comment>
<name>A0A6J3MIF6_9PEZI</name>
<evidence type="ECO:0000313" key="9">
    <source>
        <dbReference type="Proteomes" id="UP000504637"/>
    </source>
</evidence>
<dbReference type="PANTHER" id="PTHR46749">
    <property type="entry name" value="COMPLEX III ASSEMBLY FACTOR LYRM7"/>
    <property type="match status" value="1"/>
</dbReference>
<reference evidence="10" key="1">
    <citation type="submission" date="2020-01" db="EMBL/GenBank/DDBJ databases">
        <authorList>
            <consortium name="DOE Joint Genome Institute"/>
            <person name="Haridas S."/>
            <person name="Albert R."/>
            <person name="Binder M."/>
            <person name="Bloem J."/>
            <person name="Labutti K."/>
            <person name="Salamov A."/>
            <person name="Andreopoulos B."/>
            <person name="Baker S.E."/>
            <person name="Barry K."/>
            <person name="Bills G."/>
            <person name="Bluhm B.H."/>
            <person name="Cannon C."/>
            <person name="Castanera R."/>
            <person name="Culley D.E."/>
            <person name="Daum C."/>
            <person name="Ezra D."/>
            <person name="Gonzalez J.B."/>
            <person name="Henrissat B."/>
            <person name="Kuo A."/>
            <person name="Liang C."/>
            <person name="Lipzen A."/>
            <person name="Lutzoni F."/>
            <person name="Magnuson J."/>
            <person name="Mondo S."/>
            <person name="Nolan M."/>
            <person name="Ohm R."/>
            <person name="Pangilinan J."/>
            <person name="Park H.-J."/>
            <person name="Ramirez L."/>
            <person name="Alfaro M."/>
            <person name="Sun H."/>
            <person name="Tritt A."/>
            <person name="Yoshinaga Y."/>
            <person name="Zwiers L.-H."/>
            <person name="Turgeon B.G."/>
            <person name="Goodwin S.B."/>
            <person name="Spatafora J.W."/>
            <person name="Crous P.W."/>
            <person name="Grigoriev I.V."/>
        </authorList>
    </citation>
    <scope>NUCLEOTIDE SEQUENCE</scope>
    <source>
        <strain evidence="10">CBS 342.82</strain>
    </source>
</reference>